<organism evidence="8 9">
    <name type="scientific">Thelonectria olida</name>
    <dbReference type="NCBI Taxonomy" id="1576542"/>
    <lineage>
        <taxon>Eukaryota</taxon>
        <taxon>Fungi</taxon>
        <taxon>Dikarya</taxon>
        <taxon>Ascomycota</taxon>
        <taxon>Pezizomycotina</taxon>
        <taxon>Sordariomycetes</taxon>
        <taxon>Hypocreomycetidae</taxon>
        <taxon>Hypocreales</taxon>
        <taxon>Nectriaceae</taxon>
        <taxon>Thelonectria</taxon>
    </lineage>
</organism>
<keyword evidence="5" id="KW-0175">Coiled coil</keyword>
<dbReference type="Gene3D" id="1.20.5.170">
    <property type="match status" value="1"/>
</dbReference>
<keyword evidence="2" id="KW-0805">Transcription regulation</keyword>
<evidence type="ECO:0000256" key="2">
    <source>
        <dbReference type="ARBA" id="ARBA00023015"/>
    </source>
</evidence>
<evidence type="ECO:0000259" key="7">
    <source>
        <dbReference type="PROSITE" id="PS50217"/>
    </source>
</evidence>
<reference evidence="8 9" key="1">
    <citation type="journal article" date="2021" name="Nat. Commun.">
        <title>Genetic determinants of endophytism in the Arabidopsis root mycobiome.</title>
        <authorList>
            <person name="Mesny F."/>
            <person name="Miyauchi S."/>
            <person name="Thiergart T."/>
            <person name="Pickel B."/>
            <person name="Atanasova L."/>
            <person name="Karlsson M."/>
            <person name="Huettel B."/>
            <person name="Barry K.W."/>
            <person name="Haridas S."/>
            <person name="Chen C."/>
            <person name="Bauer D."/>
            <person name="Andreopoulos W."/>
            <person name="Pangilinan J."/>
            <person name="LaButti K."/>
            <person name="Riley R."/>
            <person name="Lipzen A."/>
            <person name="Clum A."/>
            <person name="Drula E."/>
            <person name="Henrissat B."/>
            <person name="Kohler A."/>
            <person name="Grigoriev I.V."/>
            <person name="Martin F.M."/>
            <person name="Hacquard S."/>
        </authorList>
    </citation>
    <scope>NUCLEOTIDE SEQUENCE [LARGE SCALE GENOMIC DNA]</scope>
    <source>
        <strain evidence="8 9">MPI-CAGE-CH-0241</strain>
    </source>
</reference>
<proteinExistence type="predicted"/>
<dbReference type="OrthoDB" id="295274at2759"/>
<evidence type="ECO:0000256" key="4">
    <source>
        <dbReference type="ARBA" id="ARBA00023242"/>
    </source>
</evidence>
<protein>
    <recommendedName>
        <fullName evidence="7">BZIP domain-containing protein</fullName>
    </recommendedName>
</protein>
<evidence type="ECO:0000256" key="3">
    <source>
        <dbReference type="ARBA" id="ARBA00023163"/>
    </source>
</evidence>
<keyword evidence="9" id="KW-1185">Reference proteome</keyword>
<dbReference type="EMBL" id="JAGPYM010000060">
    <property type="protein sequence ID" value="KAH6871048.1"/>
    <property type="molecule type" value="Genomic_DNA"/>
</dbReference>
<dbReference type="GO" id="GO:0003700">
    <property type="term" value="F:DNA-binding transcription factor activity"/>
    <property type="evidence" value="ECO:0007669"/>
    <property type="project" value="InterPro"/>
</dbReference>
<evidence type="ECO:0000256" key="1">
    <source>
        <dbReference type="ARBA" id="ARBA00004123"/>
    </source>
</evidence>
<dbReference type="SMART" id="SM00338">
    <property type="entry name" value="BRLZ"/>
    <property type="match status" value="1"/>
</dbReference>
<keyword evidence="4" id="KW-0539">Nucleus</keyword>
<comment type="caution">
    <text evidence="8">The sequence shown here is derived from an EMBL/GenBank/DDBJ whole genome shotgun (WGS) entry which is preliminary data.</text>
</comment>
<dbReference type="InterPro" id="IPR046347">
    <property type="entry name" value="bZIP_sf"/>
</dbReference>
<feature type="region of interest" description="Disordered" evidence="6">
    <location>
        <begin position="222"/>
        <end position="245"/>
    </location>
</feature>
<dbReference type="Pfam" id="PF00170">
    <property type="entry name" value="bZIP_1"/>
    <property type="match status" value="1"/>
</dbReference>
<gene>
    <name evidence="8" type="ORF">B0T10DRAFT_500901</name>
</gene>
<feature type="coiled-coil region" evidence="5">
    <location>
        <begin position="118"/>
        <end position="156"/>
    </location>
</feature>
<evidence type="ECO:0000256" key="6">
    <source>
        <dbReference type="SAM" id="MobiDB-lite"/>
    </source>
</evidence>
<dbReference type="InterPro" id="IPR004827">
    <property type="entry name" value="bZIP"/>
</dbReference>
<accession>A0A9P8VP00</accession>
<dbReference type="AlphaFoldDB" id="A0A9P8VP00"/>
<sequence length="292" mass="32662">MFTRFSMSAFVQGYPPPKADFHFSTGFNTTISTPSSPCLTTPPFTSLPPNSSVSPRCPANRGWAKKREMRPEAQGHRKGPSKVVKPEDSNVEVHPRETRRRRILERNRIAATKCRMQKRDEASALAAREQEMEELNRQLSRTLDELTAEIYDLKTQLLRHTDCNCILIQKYIAHEARKSVHGLTPCPSTSQPNMMPFVGYRSGPNGSKASVSVASATDSYGIRTPETESAPHTQPDPPPQGSSSREAMFDMTIEPIQREHIPVSSQPMPGMPSMHEHDYLGTWVGMGPRFSQ</sequence>
<dbReference type="GO" id="GO:0005634">
    <property type="term" value="C:nucleus"/>
    <property type="evidence" value="ECO:0007669"/>
    <property type="project" value="UniProtKB-SubCell"/>
</dbReference>
<dbReference type="InterPro" id="IPR051027">
    <property type="entry name" value="bZIP_transcription_factors"/>
</dbReference>
<comment type="subcellular location">
    <subcellularLocation>
        <location evidence="1">Nucleus</location>
    </subcellularLocation>
</comment>
<feature type="domain" description="BZIP" evidence="7">
    <location>
        <begin position="97"/>
        <end position="160"/>
    </location>
</feature>
<evidence type="ECO:0000313" key="8">
    <source>
        <dbReference type="EMBL" id="KAH6871048.1"/>
    </source>
</evidence>
<feature type="region of interest" description="Disordered" evidence="6">
    <location>
        <begin position="45"/>
        <end position="97"/>
    </location>
</feature>
<name>A0A9P8VP00_9HYPO</name>
<evidence type="ECO:0000313" key="9">
    <source>
        <dbReference type="Proteomes" id="UP000777438"/>
    </source>
</evidence>
<dbReference type="PANTHER" id="PTHR19304">
    <property type="entry name" value="CYCLIC-AMP RESPONSE ELEMENT BINDING PROTEIN"/>
    <property type="match status" value="1"/>
</dbReference>
<feature type="compositionally biased region" description="Basic and acidic residues" evidence="6">
    <location>
        <begin position="84"/>
        <end position="96"/>
    </location>
</feature>
<dbReference type="PROSITE" id="PS50217">
    <property type="entry name" value="BZIP"/>
    <property type="match status" value="1"/>
</dbReference>
<evidence type="ECO:0000256" key="5">
    <source>
        <dbReference type="SAM" id="Coils"/>
    </source>
</evidence>
<dbReference type="SUPFAM" id="SSF57959">
    <property type="entry name" value="Leucine zipper domain"/>
    <property type="match status" value="1"/>
</dbReference>
<dbReference type="Proteomes" id="UP000777438">
    <property type="component" value="Unassembled WGS sequence"/>
</dbReference>
<feature type="compositionally biased region" description="Basic and acidic residues" evidence="6">
    <location>
        <begin position="65"/>
        <end position="75"/>
    </location>
</feature>
<keyword evidence="3" id="KW-0804">Transcription</keyword>